<organism evidence="2 3">
    <name type="scientific">Phialemonium thermophilum</name>
    <dbReference type="NCBI Taxonomy" id="223376"/>
    <lineage>
        <taxon>Eukaryota</taxon>
        <taxon>Fungi</taxon>
        <taxon>Dikarya</taxon>
        <taxon>Ascomycota</taxon>
        <taxon>Pezizomycotina</taxon>
        <taxon>Sordariomycetes</taxon>
        <taxon>Sordariomycetidae</taxon>
        <taxon>Cephalothecales</taxon>
        <taxon>Cephalothecaceae</taxon>
        <taxon>Phialemonium</taxon>
    </lineage>
</organism>
<keyword evidence="3" id="KW-1185">Reference proteome</keyword>
<dbReference type="Proteomes" id="UP001586593">
    <property type="component" value="Unassembled WGS sequence"/>
</dbReference>
<feature type="region of interest" description="Disordered" evidence="1">
    <location>
        <begin position="33"/>
        <end position="54"/>
    </location>
</feature>
<reference evidence="2 3" key="1">
    <citation type="journal article" date="2024" name="Commun. Biol.">
        <title>Comparative genomic analysis of thermophilic fungi reveals convergent evolutionary adaptations and gene losses.</title>
        <authorList>
            <person name="Steindorff A.S."/>
            <person name="Aguilar-Pontes M.V."/>
            <person name="Robinson A.J."/>
            <person name="Andreopoulos B."/>
            <person name="LaButti K."/>
            <person name="Kuo A."/>
            <person name="Mondo S."/>
            <person name="Riley R."/>
            <person name="Otillar R."/>
            <person name="Haridas S."/>
            <person name="Lipzen A."/>
            <person name="Grimwood J."/>
            <person name="Schmutz J."/>
            <person name="Clum A."/>
            <person name="Reid I.D."/>
            <person name="Moisan M.C."/>
            <person name="Butler G."/>
            <person name="Nguyen T.T.M."/>
            <person name="Dewar K."/>
            <person name="Conant G."/>
            <person name="Drula E."/>
            <person name="Henrissat B."/>
            <person name="Hansel C."/>
            <person name="Singer S."/>
            <person name="Hutchinson M.I."/>
            <person name="de Vries R.P."/>
            <person name="Natvig D.O."/>
            <person name="Powell A.J."/>
            <person name="Tsang A."/>
            <person name="Grigoriev I.V."/>
        </authorList>
    </citation>
    <scope>NUCLEOTIDE SEQUENCE [LARGE SCALE GENOMIC DNA]</scope>
    <source>
        <strain evidence="2 3">ATCC 24622</strain>
    </source>
</reference>
<accession>A0ABR3WFX0</accession>
<name>A0ABR3WFX0_9PEZI</name>
<comment type="caution">
    <text evidence="2">The sequence shown here is derived from an EMBL/GenBank/DDBJ whole genome shotgun (WGS) entry which is preliminary data.</text>
</comment>
<feature type="compositionally biased region" description="Basic and acidic residues" evidence="1">
    <location>
        <begin position="44"/>
        <end position="54"/>
    </location>
</feature>
<dbReference type="EMBL" id="JAZHXJ010000442">
    <property type="protein sequence ID" value="KAL1860739.1"/>
    <property type="molecule type" value="Genomic_DNA"/>
</dbReference>
<sequence>MRAISCIVGGRRPAELGVPYRERDGVGKRRYAETQPLKKAPASVEHRERGGLLENHDNPSRYAIQYSAPSISFRKCAVSVPMQYRSISSSFRAYSKAFGMDPSLRLYLEHSRYLRWSAAAYPDTHMESSRDIRLTEFHAFQSLLLEELRQLAGVFQGFACAHRHIKSEHASPW</sequence>
<protein>
    <submittedName>
        <fullName evidence="2">Uncharacterized protein</fullName>
    </submittedName>
</protein>
<evidence type="ECO:0000256" key="1">
    <source>
        <dbReference type="SAM" id="MobiDB-lite"/>
    </source>
</evidence>
<proteinExistence type="predicted"/>
<evidence type="ECO:0000313" key="3">
    <source>
        <dbReference type="Proteomes" id="UP001586593"/>
    </source>
</evidence>
<evidence type="ECO:0000313" key="2">
    <source>
        <dbReference type="EMBL" id="KAL1860739.1"/>
    </source>
</evidence>
<gene>
    <name evidence="2" type="ORF">VTK73DRAFT_7198</name>
</gene>